<name>A0A3S5AL82_9PLAT</name>
<dbReference type="EMBL" id="CAAALY010081405">
    <property type="protein sequence ID" value="VEL26598.1"/>
    <property type="molecule type" value="Genomic_DNA"/>
</dbReference>
<evidence type="ECO:0000313" key="3">
    <source>
        <dbReference type="Proteomes" id="UP000784294"/>
    </source>
</evidence>
<dbReference type="AlphaFoldDB" id="A0A3S5AL82"/>
<dbReference type="Proteomes" id="UP000784294">
    <property type="component" value="Unassembled WGS sequence"/>
</dbReference>
<keyword evidence="3" id="KW-1185">Reference proteome</keyword>
<sequence length="52" mass="5859">MLPLFTVLSSNSPSFLNDLTTEDPESRLYDGQESPSVTELYPQRSHFALDVN</sequence>
<comment type="caution">
    <text evidence="2">The sequence shown here is derived from an EMBL/GenBank/DDBJ whole genome shotgun (WGS) entry which is preliminary data.</text>
</comment>
<accession>A0A3S5AL82</accession>
<feature type="region of interest" description="Disordered" evidence="1">
    <location>
        <begin position="15"/>
        <end position="44"/>
    </location>
</feature>
<organism evidence="2 3">
    <name type="scientific">Protopolystoma xenopodis</name>
    <dbReference type="NCBI Taxonomy" id="117903"/>
    <lineage>
        <taxon>Eukaryota</taxon>
        <taxon>Metazoa</taxon>
        <taxon>Spiralia</taxon>
        <taxon>Lophotrochozoa</taxon>
        <taxon>Platyhelminthes</taxon>
        <taxon>Monogenea</taxon>
        <taxon>Polyopisthocotylea</taxon>
        <taxon>Polystomatidea</taxon>
        <taxon>Polystomatidae</taxon>
        <taxon>Protopolystoma</taxon>
    </lineage>
</organism>
<reference evidence="2" key="1">
    <citation type="submission" date="2018-11" db="EMBL/GenBank/DDBJ databases">
        <authorList>
            <consortium name="Pathogen Informatics"/>
        </authorList>
    </citation>
    <scope>NUCLEOTIDE SEQUENCE</scope>
</reference>
<protein>
    <submittedName>
        <fullName evidence="2">Uncharacterized protein</fullName>
    </submittedName>
</protein>
<evidence type="ECO:0000256" key="1">
    <source>
        <dbReference type="SAM" id="MobiDB-lite"/>
    </source>
</evidence>
<evidence type="ECO:0000313" key="2">
    <source>
        <dbReference type="EMBL" id="VEL26598.1"/>
    </source>
</evidence>
<gene>
    <name evidence="2" type="ORF">PXEA_LOCUS20038</name>
</gene>
<proteinExistence type="predicted"/>